<evidence type="ECO:0000256" key="3">
    <source>
        <dbReference type="ARBA" id="ARBA00022741"/>
    </source>
</evidence>
<dbReference type="GO" id="GO:0005524">
    <property type="term" value="F:ATP binding"/>
    <property type="evidence" value="ECO:0007669"/>
    <property type="project" value="UniProtKB-KW"/>
</dbReference>
<evidence type="ECO:0000256" key="7">
    <source>
        <dbReference type="ARBA" id="ARBA00022962"/>
    </source>
</evidence>
<dbReference type="GO" id="GO:0016787">
    <property type="term" value="F:hydrolase activity"/>
    <property type="evidence" value="ECO:0007669"/>
    <property type="project" value="UniProtKB-KW"/>
</dbReference>
<keyword evidence="6" id="KW-0067">ATP-binding</keyword>
<protein>
    <submittedName>
        <fullName evidence="8">Phosphoribosylformylglycinamidine synthase subunit PurQ</fullName>
        <ecNumber evidence="8">6.3.5.3</ecNumber>
    </submittedName>
</protein>
<evidence type="ECO:0000256" key="2">
    <source>
        <dbReference type="ARBA" id="ARBA00022598"/>
    </source>
</evidence>
<reference evidence="8 9" key="1">
    <citation type="submission" date="2021-05" db="EMBL/GenBank/DDBJ databases">
        <title>The draft genome of Geobacter pelophilus DSM 12255.</title>
        <authorList>
            <person name="Xu Z."/>
            <person name="Masuda Y."/>
            <person name="Itoh H."/>
            <person name="Senoo K."/>
        </authorList>
    </citation>
    <scope>NUCLEOTIDE SEQUENCE [LARGE SCALE GENOMIC DNA]</scope>
    <source>
        <strain evidence="8 9">DSM 12255</strain>
    </source>
</reference>
<dbReference type="Gene3D" id="3.40.50.880">
    <property type="match status" value="1"/>
</dbReference>
<dbReference type="Proteomes" id="UP000811899">
    <property type="component" value="Unassembled WGS sequence"/>
</dbReference>
<evidence type="ECO:0000256" key="6">
    <source>
        <dbReference type="ARBA" id="ARBA00022840"/>
    </source>
</evidence>
<keyword evidence="4" id="KW-0658">Purine biosynthesis</keyword>
<gene>
    <name evidence="8" type="ORF">KI809_15980</name>
</gene>
<evidence type="ECO:0000256" key="5">
    <source>
        <dbReference type="ARBA" id="ARBA00022801"/>
    </source>
</evidence>
<evidence type="ECO:0000313" key="9">
    <source>
        <dbReference type="Proteomes" id="UP000811899"/>
    </source>
</evidence>
<dbReference type="GO" id="GO:0005737">
    <property type="term" value="C:cytoplasm"/>
    <property type="evidence" value="ECO:0007669"/>
    <property type="project" value="TreeGrafter"/>
</dbReference>
<dbReference type="PROSITE" id="PS51273">
    <property type="entry name" value="GATASE_TYPE_1"/>
    <property type="match status" value="1"/>
</dbReference>
<keyword evidence="9" id="KW-1185">Reference proteome</keyword>
<keyword evidence="3" id="KW-0547">Nucleotide-binding</keyword>
<organism evidence="8 9">
    <name type="scientific">Geoanaerobacter pelophilus</name>
    <dbReference type="NCBI Taxonomy" id="60036"/>
    <lineage>
        <taxon>Bacteria</taxon>
        <taxon>Pseudomonadati</taxon>
        <taxon>Thermodesulfobacteriota</taxon>
        <taxon>Desulfuromonadia</taxon>
        <taxon>Geobacterales</taxon>
        <taxon>Geobacteraceae</taxon>
        <taxon>Geoanaerobacter</taxon>
    </lineage>
</organism>
<dbReference type="Pfam" id="PF13507">
    <property type="entry name" value="GATase_5"/>
    <property type="match status" value="1"/>
</dbReference>
<keyword evidence="5" id="KW-0378">Hydrolase</keyword>
<accession>A0AAW4L3Q7</accession>
<dbReference type="RefSeq" id="WP_214172581.1">
    <property type="nucleotide sequence ID" value="NZ_JAHCVJ010000007.1"/>
</dbReference>
<evidence type="ECO:0000256" key="1">
    <source>
        <dbReference type="ARBA" id="ARBA00022490"/>
    </source>
</evidence>
<dbReference type="PIRSF" id="PIRSF001586">
    <property type="entry name" value="FGAM_synth_I"/>
    <property type="match status" value="1"/>
</dbReference>
<evidence type="ECO:0000256" key="4">
    <source>
        <dbReference type="ARBA" id="ARBA00022755"/>
    </source>
</evidence>
<keyword evidence="1" id="KW-0963">Cytoplasm</keyword>
<keyword evidence="7" id="KW-0315">Glutamine amidotransferase</keyword>
<dbReference type="GO" id="GO:0006189">
    <property type="term" value="P:'de novo' IMP biosynthetic process"/>
    <property type="evidence" value="ECO:0007669"/>
    <property type="project" value="InterPro"/>
</dbReference>
<dbReference type="PANTHER" id="PTHR10099:SF1">
    <property type="entry name" value="PHOSPHORIBOSYLFORMYLGLYCINAMIDINE SYNTHASE"/>
    <property type="match status" value="1"/>
</dbReference>
<evidence type="ECO:0000313" key="8">
    <source>
        <dbReference type="EMBL" id="MBT0665809.1"/>
    </source>
</evidence>
<dbReference type="EC" id="6.3.5.3" evidence="8"/>
<dbReference type="AlphaFoldDB" id="A0AAW4L3Q7"/>
<sequence length="276" mass="30452">MSDKSRAIVITGNGTNCETEAAHACRLGGFDEAVIAHIAEILSGEIRLDDFHFLNLTGGFLDGDDLGSAKAQANRLTNAKVAGTGERLVEQFIRFIDSGKLILGVCNGFQLMVKMGMLPALDGDHLSQTVTLTHNDCGRFQDRWCYLKVDQGSPCIFTKGIEKGIYLPVRHGEGKFLCNTTETIERIESGHLAVFKYSDENYEAPSMDFPLNPNGSQNAVAGLCDPTGRLMGLMPHPEAFVHYTQHPRWTREELPEDGDGLMLYRNAAEYVRNNLL</sequence>
<dbReference type="EMBL" id="JAHCVJ010000007">
    <property type="protein sequence ID" value="MBT0665809.1"/>
    <property type="molecule type" value="Genomic_DNA"/>
</dbReference>
<dbReference type="SUPFAM" id="SSF52317">
    <property type="entry name" value="Class I glutamine amidotransferase-like"/>
    <property type="match status" value="1"/>
</dbReference>
<dbReference type="SMART" id="SM01211">
    <property type="entry name" value="GATase_5"/>
    <property type="match status" value="1"/>
</dbReference>
<dbReference type="InterPro" id="IPR010075">
    <property type="entry name" value="PRibForGlyAmidine_synth_PurQ"/>
</dbReference>
<name>A0AAW4L3Q7_9BACT</name>
<dbReference type="PANTHER" id="PTHR10099">
    <property type="entry name" value="PHOSPHORIBOSYLFORMYLGLYCINAMIDINE SYNTHASE"/>
    <property type="match status" value="1"/>
</dbReference>
<dbReference type="GO" id="GO:0004642">
    <property type="term" value="F:phosphoribosylformylglycinamidine synthase activity"/>
    <property type="evidence" value="ECO:0007669"/>
    <property type="project" value="UniProtKB-EC"/>
</dbReference>
<dbReference type="InterPro" id="IPR029062">
    <property type="entry name" value="Class_I_gatase-like"/>
</dbReference>
<proteinExistence type="predicted"/>
<keyword evidence="2 8" id="KW-0436">Ligase</keyword>
<comment type="caution">
    <text evidence="8">The sequence shown here is derived from an EMBL/GenBank/DDBJ whole genome shotgun (WGS) entry which is preliminary data.</text>
</comment>